<dbReference type="InterPro" id="IPR013780">
    <property type="entry name" value="Glyco_hydro_b"/>
</dbReference>
<comment type="catalytic activity">
    <reaction evidence="5">
        <text>Hydrolysis of (1-&gt;6)-alpha-D-glucosidic linkages in pullulan, amylopectin and glycogen, and in the alpha- and beta-limit dextrins of amylopectin and glycogen.</text>
        <dbReference type="EC" id="3.2.1.41"/>
    </reaction>
</comment>
<dbReference type="PANTHER" id="PTHR43002">
    <property type="entry name" value="GLYCOGEN DEBRANCHING ENZYME"/>
    <property type="match status" value="1"/>
</dbReference>
<keyword evidence="11" id="KW-1185">Reference proteome</keyword>
<dbReference type="InterPro" id="IPR049117">
    <property type="entry name" value="pulA_all-beta"/>
</dbReference>
<keyword evidence="2" id="KW-0732">Signal</keyword>
<evidence type="ECO:0000256" key="7">
    <source>
        <dbReference type="ARBA" id="ARBA00029618"/>
    </source>
</evidence>
<dbReference type="CAZy" id="CBM41">
    <property type="family name" value="Carbohydrate-Binding Module Family 41"/>
</dbReference>
<dbReference type="eggNOG" id="COG1523">
    <property type="taxonomic scope" value="Bacteria"/>
</dbReference>
<dbReference type="SUPFAM" id="SSF49452">
    <property type="entry name" value="Starch-binding domain-like"/>
    <property type="match status" value="1"/>
</dbReference>
<dbReference type="OrthoDB" id="9761875at2"/>
<name>A8F6N6_PSELT</name>
<dbReference type="STRING" id="416591.Tlet_1262"/>
<dbReference type="Gene3D" id="3.20.20.80">
    <property type="entry name" value="Glycosidases"/>
    <property type="match status" value="1"/>
</dbReference>
<dbReference type="EC" id="3.2.1.41" evidence="6"/>
<dbReference type="Pfam" id="PF03714">
    <property type="entry name" value="PUD"/>
    <property type="match status" value="1"/>
</dbReference>
<reference evidence="10 11" key="2">
    <citation type="journal article" date="2009" name="Proc. Natl. Acad. Sci. U.S.A.">
        <title>On the chimeric nature, thermophilic origin, and phylogenetic placement of the Thermotogales.</title>
        <authorList>
            <person name="Zhaxybayeva O."/>
            <person name="Swithers K.S."/>
            <person name="Lapierre P."/>
            <person name="Fournier G.P."/>
            <person name="Bickhart D.M."/>
            <person name="DeBoy R.T."/>
            <person name="Nelson K.E."/>
            <person name="Nesbo C.L."/>
            <person name="Doolittle W.F."/>
            <person name="Gogarten J.P."/>
            <person name="Noll K.M."/>
        </authorList>
    </citation>
    <scope>NUCLEOTIDE SEQUENCE [LARGE SCALE GENOMIC DNA]</scope>
    <source>
        <strain evidence="11">ATCC BAA-301 / DSM 14385 / NBRC 107922 / TMO</strain>
    </source>
</reference>
<evidence type="ECO:0000256" key="1">
    <source>
        <dbReference type="ARBA" id="ARBA00008061"/>
    </source>
</evidence>
<reference evidence="10 11" key="1">
    <citation type="submission" date="2007-08" db="EMBL/GenBank/DDBJ databases">
        <title>Complete sequence of Thermotoga lettingae TMO.</title>
        <authorList>
            <consortium name="US DOE Joint Genome Institute"/>
            <person name="Copeland A."/>
            <person name="Lucas S."/>
            <person name="Lapidus A."/>
            <person name="Barry K."/>
            <person name="Glavina del Rio T."/>
            <person name="Dalin E."/>
            <person name="Tice H."/>
            <person name="Pitluck S."/>
            <person name="Foster B."/>
            <person name="Bruce D."/>
            <person name="Schmutz J."/>
            <person name="Larimer F."/>
            <person name="Land M."/>
            <person name="Hauser L."/>
            <person name="Kyrpides N."/>
            <person name="Mikhailova N."/>
            <person name="Nelson K."/>
            <person name="Gogarten J.P."/>
            <person name="Noll K."/>
            <person name="Richardson P."/>
        </authorList>
    </citation>
    <scope>NUCLEOTIDE SEQUENCE [LARGE SCALE GENOMIC DNA]</scope>
    <source>
        <strain evidence="11">ATCC BAA-301 / DSM 14385 / NBRC 107922 / TMO</strain>
    </source>
</reference>
<evidence type="ECO:0000256" key="5">
    <source>
        <dbReference type="ARBA" id="ARBA00023965"/>
    </source>
</evidence>
<dbReference type="CAZy" id="GH13">
    <property type="family name" value="Glycoside Hydrolase Family 13"/>
</dbReference>
<dbReference type="SMART" id="SM00642">
    <property type="entry name" value="Aamy"/>
    <property type="match status" value="1"/>
</dbReference>
<sequence length="842" mass="97334" precursor="true">MKKSLFFIIVILSAVIFASTTVIVHYHRFDGNYEGWNLWIWPVEPIFQEGRAYNFTEKDDFGLKAVITLPMNSTKVGIIIRLREWEEKDVAKDRFINIKDNEEEVWILQNVEEIYTSKPDTSPRVFFAKLVDFSTIEVYTTDAIDLNTYLDKIVVGIDEQTVSISSLEKVDPTDITRTNYFRIKLSQPLKEEDLSRDIFLQIDGFKKSRVYAVEVLDELYYDGPLGTFYTPQYTEFYVWTPVSKSVKLLLYQTSEQDQPAFVVDMQRNEKGVWYTRLDKDLDGWFYRYRYESYGKIREGVDPYAKALSLQGKFGAIVDMRKADPEDWQQDSYVKLDSYVDAIIYEIHIADMTGSWTSNVKNKSSYLGLIEEGTIGPNGVTTGLEHIKELGVTHVHILPIYDFYTGDEVKRDFENQYNWGYDPYHYMVPEGCYSSDPSNPKTRIYEVKKMVQTFHKNGIGVIMDVVFPHTYGVGEFSVFDQAVPYYYYRLGKMGQYLNESSCGNTTNSERLMMRRYILDTVVHWAKEYHVDGFRFDQMGLIDRKTMAMVEKTLRQINPSVIIYGEPWGGWGVQPRFGKSQLLDLRIAVFNDGIRDGIRGSVFDPKAKGFVMGSVGKEIKIKRGVVGSINYDNKLIADFAYSPEQTINYVACHDNHTLWDKNVLAAKSDRREWSEEELKSAQKLAAAILLTSQGVPFFHAGQDFCRTKQFNENSYNAPISINALDYERKAQFIDVFEYHKGLIKLRKSHPAFRLRTADDIRKHITFLESPKKVVAFLINEHVNNDPWEGILVIFNGDIVEHELILPDGEWNVVVDKERAGVDLLYKLSGTIEIPPISAMVMYRE</sequence>
<evidence type="ECO:0000256" key="4">
    <source>
        <dbReference type="ARBA" id="ARBA00023295"/>
    </source>
</evidence>
<dbReference type="CDD" id="cd10315">
    <property type="entry name" value="CBM41_pullulanase"/>
    <property type="match status" value="1"/>
</dbReference>
<protein>
    <recommendedName>
        <fullName evidence="6">pullulanase</fullName>
        <ecNumber evidence="6">3.2.1.41</ecNumber>
    </recommendedName>
    <alternativeName>
        <fullName evidence="7">Alpha-dextrin endo-1,6-alpha-glucosidase</fullName>
    </alternativeName>
    <alternativeName>
        <fullName evidence="8">Pullulan 6-glucanohydrolase</fullName>
    </alternativeName>
</protein>
<evidence type="ECO:0000256" key="6">
    <source>
        <dbReference type="ARBA" id="ARBA00024062"/>
    </source>
</evidence>
<dbReference type="AlphaFoldDB" id="A8F6N6"/>
<evidence type="ECO:0000259" key="9">
    <source>
        <dbReference type="SMART" id="SM00642"/>
    </source>
</evidence>
<dbReference type="GO" id="GO:0030246">
    <property type="term" value="F:carbohydrate binding"/>
    <property type="evidence" value="ECO:0007669"/>
    <property type="project" value="InterPro"/>
</dbReference>
<dbReference type="RefSeq" id="WP_012003296.1">
    <property type="nucleotide sequence ID" value="NC_009828.1"/>
</dbReference>
<dbReference type="GO" id="GO:0005975">
    <property type="term" value="P:carbohydrate metabolic process"/>
    <property type="evidence" value="ECO:0007669"/>
    <property type="project" value="InterPro"/>
</dbReference>
<dbReference type="CAZy" id="CBM48">
    <property type="family name" value="Carbohydrate-Binding Module Family 48"/>
</dbReference>
<proteinExistence type="inferred from homology"/>
<gene>
    <name evidence="10" type="ordered locus">Tlet_1262</name>
</gene>
<dbReference type="Gene3D" id="2.60.40.1110">
    <property type="match status" value="1"/>
</dbReference>
<dbReference type="CDD" id="cd11341">
    <property type="entry name" value="AmyAc_Pullulanase_LD-like"/>
    <property type="match status" value="1"/>
</dbReference>
<dbReference type="InterPro" id="IPR017853">
    <property type="entry name" value="GH"/>
</dbReference>
<dbReference type="InterPro" id="IPR014756">
    <property type="entry name" value="Ig_E-set"/>
</dbReference>
<evidence type="ECO:0000256" key="2">
    <source>
        <dbReference type="ARBA" id="ARBA00022729"/>
    </source>
</evidence>
<dbReference type="InterPro" id="IPR006047">
    <property type="entry name" value="GH13_cat_dom"/>
</dbReference>
<comment type="similarity">
    <text evidence="1">Belongs to the glycosyl hydrolase 13 family.</text>
</comment>
<evidence type="ECO:0000256" key="3">
    <source>
        <dbReference type="ARBA" id="ARBA00022801"/>
    </source>
</evidence>
<dbReference type="InterPro" id="IPR013784">
    <property type="entry name" value="Carb-bd-like_fold"/>
</dbReference>
<dbReference type="InterPro" id="IPR004193">
    <property type="entry name" value="Glyco_hydro_13_N"/>
</dbReference>
<dbReference type="NCBIfam" id="TIGR02104">
    <property type="entry name" value="pulA_typeI"/>
    <property type="match status" value="1"/>
</dbReference>
<dbReference type="KEGG" id="tle:Tlet_1262"/>
<accession>A8F6N6</accession>
<organism evidence="10 11">
    <name type="scientific">Pseudothermotoga lettingae (strain ATCC BAA-301 / DSM 14385 / NBRC 107922 / TMO)</name>
    <name type="common">Thermotoga lettingae</name>
    <dbReference type="NCBI Taxonomy" id="416591"/>
    <lineage>
        <taxon>Bacteria</taxon>
        <taxon>Thermotogati</taxon>
        <taxon>Thermotogota</taxon>
        <taxon>Thermotogae</taxon>
        <taxon>Thermotogales</taxon>
        <taxon>Thermotogaceae</taxon>
        <taxon>Pseudothermotoga</taxon>
    </lineage>
</organism>
<dbReference type="SUPFAM" id="SSF51445">
    <property type="entry name" value="(Trans)glycosidases"/>
    <property type="match status" value="1"/>
</dbReference>
<dbReference type="GO" id="GO:0051060">
    <property type="term" value="F:pullulanase activity"/>
    <property type="evidence" value="ECO:0007669"/>
    <property type="project" value="UniProtKB-EC"/>
</dbReference>
<dbReference type="Pfam" id="PF02922">
    <property type="entry name" value="CBM_48"/>
    <property type="match status" value="1"/>
</dbReference>
<evidence type="ECO:0000313" key="11">
    <source>
        <dbReference type="Proteomes" id="UP000002016"/>
    </source>
</evidence>
<evidence type="ECO:0000256" key="8">
    <source>
        <dbReference type="ARBA" id="ARBA00031076"/>
    </source>
</evidence>
<dbReference type="Pfam" id="PF00128">
    <property type="entry name" value="Alpha-amylase"/>
    <property type="match status" value="1"/>
</dbReference>
<dbReference type="Proteomes" id="UP000002016">
    <property type="component" value="Chromosome"/>
</dbReference>
<dbReference type="HOGENOM" id="CLU_004744_1_0_0"/>
<feature type="domain" description="Glycosyl hydrolase family 13 catalytic" evidence="9">
    <location>
        <begin position="363"/>
        <end position="744"/>
    </location>
</feature>
<dbReference type="Pfam" id="PF21653">
    <property type="entry name" value="pulA_all-beta"/>
    <property type="match status" value="1"/>
</dbReference>
<dbReference type="InterPro" id="IPR005323">
    <property type="entry name" value="CBM41_pullulanase"/>
</dbReference>
<dbReference type="Gene3D" id="2.60.40.1180">
    <property type="entry name" value="Golgi alpha-mannosidase II"/>
    <property type="match status" value="1"/>
</dbReference>
<dbReference type="CDD" id="cd02860">
    <property type="entry name" value="E_set_Pullulanase"/>
    <property type="match status" value="1"/>
</dbReference>
<dbReference type="Gene3D" id="2.60.40.10">
    <property type="entry name" value="Immunoglobulins"/>
    <property type="match status" value="1"/>
</dbReference>
<dbReference type="EMBL" id="CP000812">
    <property type="protein sequence ID" value="ABV33820.1"/>
    <property type="molecule type" value="Genomic_DNA"/>
</dbReference>
<keyword evidence="4" id="KW-0326">Glycosidase</keyword>
<evidence type="ECO:0000313" key="10">
    <source>
        <dbReference type="EMBL" id="ABV33820.1"/>
    </source>
</evidence>
<dbReference type="InterPro" id="IPR011840">
    <property type="entry name" value="PulA_typeI"/>
</dbReference>
<dbReference type="InterPro" id="IPR013783">
    <property type="entry name" value="Ig-like_fold"/>
</dbReference>
<dbReference type="SUPFAM" id="SSF81296">
    <property type="entry name" value="E set domains"/>
    <property type="match status" value="1"/>
</dbReference>
<keyword evidence="3" id="KW-0378">Hydrolase</keyword>